<name>A0ABD1XSD4_9MARC</name>
<reference evidence="2 3" key="1">
    <citation type="submission" date="2024-09" db="EMBL/GenBank/DDBJ databases">
        <title>Chromosome-scale assembly of Riccia fluitans.</title>
        <authorList>
            <person name="Paukszto L."/>
            <person name="Sawicki J."/>
            <person name="Karawczyk K."/>
            <person name="Piernik-Szablinska J."/>
            <person name="Szczecinska M."/>
            <person name="Mazdziarz M."/>
        </authorList>
    </citation>
    <scope>NUCLEOTIDE SEQUENCE [LARGE SCALE GENOMIC DNA]</scope>
    <source>
        <strain evidence="2">Rf_01</strain>
        <tissue evidence="2">Aerial parts of the thallus</tissue>
    </source>
</reference>
<dbReference type="AlphaFoldDB" id="A0ABD1XSD4"/>
<dbReference type="Proteomes" id="UP001605036">
    <property type="component" value="Unassembled WGS sequence"/>
</dbReference>
<organism evidence="2 3">
    <name type="scientific">Riccia fluitans</name>
    <dbReference type="NCBI Taxonomy" id="41844"/>
    <lineage>
        <taxon>Eukaryota</taxon>
        <taxon>Viridiplantae</taxon>
        <taxon>Streptophyta</taxon>
        <taxon>Embryophyta</taxon>
        <taxon>Marchantiophyta</taxon>
        <taxon>Marchantiopsida</taxon>
        <taxon>Marchantiidae</taxon>
        <taxon>Marchantiales</taxon>
        <taxon>Ricciaceae</taxon>
        <taxon>Riccia</taxon>
    </lineage>
</organism>
<proteinExistence type="predicted"/>
<gene>
    <name evidence="2" type="ORF">R1flu_022538</name>
</gene>
<keyword evidence="3" id="KW-1185">Reference proteome</keyword>
<evidence type="ECO:0000313" key="2">
    <source>
        <dbReference type="EMBL" id="KAL2610846.1"/>
    </source>
</evidence>
<dbReference type="EMBL" id="JBHFFA010000007">
    <property type="protein sequence ID" value="KAL2610846.1"/>
    <property type="molecule type" value="Genomic_DNA"/>
</dbReference>
<feature type="compositionally biased region" description="Basic and acidic residues" evidence="1">
    <location>
        <begin position="12"/>
        <end position="31"/>
    </location>
</feature>
<accession>A0ABD1XSD4</accession>
<evidence type="ECO:0000313" key="3">
    <source>
        <dbReference type="Proteomes" id="UP001605036"/>
    </source>
</evidence>
<sequence>MDCNSLKRMARRIGEHRAQEASSEREVSPEPRRRRRLTVAEMNDTSRKLYWSYLRTDNIRAVVHEVDMEEVERLDFLYALGKEYYHPHIKMCHRTTHDLHEI</sequence>
<evidence type="ECO:0000256" key="1">
    <source>
        <dbReference type="SAM" id="MobiDB-lite"/>
    </source>
</evidence>
<feature type="region of interest" description="Disordered" evidence="1">
    <location>
        <begin position="1"/>
        <end position="38"/>
    </location>
</feature>
<protein>
    <submittedName>
        <fullName evidence="2">Uncharacterized protein</fullName>
    </submittedName>
</protein>
<comment type="caution">
    <text evidence="2">The sequence shown here is derived from an EMBL/GenBank/DDBJ whole genome shotgun (WGS) entry which is preliminary data.</text>
</comment>